<comment type="caution">
    <text evidence="2">The sequence shown here is derived from an EMBL/GenBank/DDBJ whole genome shotgun (WGS) entry which is preliminary data.</text>
</comment>
<dbReference type="Proteomes" id="UP000054053">
    <property type="component" value="Unassembled WGS sequence"/>
</dbReference>
<evidence type="ECO:0000259" key="1">
    <source>
        <dbReference type="PROSITE" id="PS50146"/>
    </source>
</evidence>
<evidence type="ECO:0000313" key="2">
    <source>
        <dbReference type="EMBL" id="GAO18308.1"/>
    </source>
</evidence>
<dbReference type="PANTHER" id="PTHR12358">
    <property type="entry name" value="SPHINGOSINE KINASE"/>
    <property type="match status" value="1"/>
</dbReference>
<dbReference type="Gene3D" id="3.40.50.10330">
    <property type="entry name" value="Probable inorganic polyphosphate/atp-NAD kinase, domain 1"/>
    <property type="match status" value="1"/>
</dbReference>
<name>A0A1B5L4E9_USTVR</name>
<dbReference type="Pfam" id="PF00781">
    <property type="entry name" value="DAGK_cat"/>
    <property type="match status" value="1"/>
</dbReference>
<reference evidence="3" key="1">
    <citation type="journal article" date="2016" name="Genome Announc.">
        <title>Genome sequence of Ustilaginoidea virens IPU010, a rice pathogenic fungus causing false smut.</title>
        <authorList>
            <person name="Kumagai T."/>
            <person name="Ishii T."/>
            <person name="Terai G."/>
            <person name="Umemura M."/>
            <person name="Machida M."/>
            <person name="Asai K."/>
        </authorList>
    </citation>
    <scope>NUCLEOTIDE SEQUENCE [LARGE SCALE GENOMIC DNA]</scope>
    <source>
        <strain evidence="3">IPU010</strain>
    </source>
</reference>
<dbReference type="GO" id="GO:0005737">
    <property type="term" value="C:cytoplasm"/>
    <property type="evidence" value="ECO:0007669"/>
    <property type="project" value="TreeGrafter"/>
</dbReference>
<dbReference type="InterPro" id="IPR050187">
    <property type="entry name" value="Lipid_Phosphate_FormReg"/>
</dbReference>
<protein>
    <recommendedName>
        <fullName evidence="1">DAGKc domain-containing protein</fullName>
    </recommendedName>
</protein>
<dbReference type="AlphaFoldDB" id="A0A1B5L4E9"/>
<gene>
    <name evidence="2" type="ORF">UVI_02033030</name>
</gene>
<dbReference type="InterPro" id="IPR017438">
    <property type="entry name" value="ATP-NAD_kinase_N"/>
</dbReference>
<evidence type="ECO:0000313" key="3">
    <source>
        <dbReference type="Proteomes" id="UP000054053"/>
    </source>
</evidence>
<accession>A0A1B5L4E9</accession>
<dbReference type="GO" id="GO:0046512">
    <property type="term" value="P:sphingosine biosynthetic process"/>
    <property type="evidence" value="ECO:0007669"/>
    <property type="project" value="TreeGrafter"/>
</dbReference>
<dbReference type="InterPro" id="IPR001206">
    <property type="entry name" value="Diacylglycerol_kinase_cat_dom"/>
</dbReference>
<dbReference type="SUPFAM" id="SSF111331">
    <property type="entry name" value="NAD kinase/diacylglycerol kinase-like"/>
    <property type="match status" value="1"/>
</dbReference>
<organism evidence="2 3">
    <name type="scientific">Ustilaginoidea virens</name>
    <name type="common">Rice false smut fungus</name>
    <name type="synonym">Villosiclava virens</name>
    <dbReference type="NCBI Taxonomy" id="1159556"/>
    <lineage>
        <taxon>Eukaryota</taxon>
        <taxon>Fungi</taxon>
        <taxon>Dikarya</taxon>
        <taxon>Ascomycota</taxon>
        <taxon>Pezizomycotina</taxon>
        <taxon>Sordariomycetes</taxon>
        <taxon>Hypocreomycetidae</taxon>
        <taxon>Hypocreales</taxon>
        <taxon>Clavicipitaceae</taxon>
        <taxon>Ustilaginoidea</taxon>
    </lineage>
</organism>
<sequence length="487" mass="52375">MAAVTRVERVQLHDETLSWTCSSEDKTDAATLDQVLFVLESPDPSHAAPTAAYVICCLKEDPGDSLRPYQLLLLSCETVPEKLRGGRRLVRRLPDHLRCTPRHQVDVLVSTKSGRGRAPAFWQHVLGPLLQVAGGRGSGRWNVVTTQDAHSVRRYAATLGGSSSSPSRCTVLLSGDGGLADLLNGRPPVPGPAGSGAASLPLVVLLPLGTANALFHSLHRPVGLDSPATTPLVLALRTLFFGVAAELPIFRASFSPGARIASHAPSLPRAAAAADADADADADAAPAASGRRADATCLYGAVVASYALHASIVYESDTPEHRVLGSQRFAVVAQRLLRESHPYKASLHVRAASSPVLERDPHPTHGYVLVSMVSNLERTFTISPRARPLDGNLHLVRLGPLGEQRIMEVMMKAYDGGSHTDLQWDDGEKVRHDQVDEVEVVTEEEDARWRVFCVDGTIVHVPKGGSMTVRKADERLFRVLVDEAVEV</sequence>
<dbReference type="GO" id="GO:0016020">
    <property type="term" value="C:membrane"/>
    <property type="evidence" value="ECO:0007669"/>
    <property type="project" value="TreeGrafter"/>
</dbReference>
<dbReference type="Gene3D" id="2.60.200.40">
    <property type="match status" value="1"/>
</dbReference>
<dbReference type="PROSITE" id="PS50146">
    <property type="entry name" value="DAGK"/>
    <property type="match status" value="1"/>
</dbReference>
<feature type="domain" description="DAGKc" evidence="1">
    <location>
        <begin position="100"/>
        <end position="257"/>
    </location>
</feature>
<dbReference type="PANTHER" id="PTHR12358:SF108">
    <property type="entry name" value="DAGKC DOMAIN-CONTAINING PROTEIN"/>
    <property type="match status" value="1"/>
</dbReference>
<dbReference type="InterPro" id="IPR016064">
    <property type="entry name" value="NAD/diacylglycerol_kinase_sf"/>
</dbReference>
<dbReference type="EMBL" id="BBTG02000015">
    <property type="protein sequence ID" value="GAO18308.1"/>
    <property type="molecule type" value="Genomic_DNA"/>
</dbReference>
<dbReference type="GO" id="GO:0001727">
    <property type="term" value="F:lipid kinase activity"/>
    <property type="evidence" value="ECO:0007669"/>
    <property type="project" value="TreeGrafter"/>
</dbReference>
<proteinExistence type="predicted"/>